<dbReference type="CDD" id="cd02440">
    <property type="entry name" value="AdoMet_MTases"/>
    <property type="match status" value="1"/>
</dbReference>
<keyword evidence="2" id="KW-0808">Transferase</keyword>
<reference evidence="3 5" key="2">
    <citation type="submission" date="2020-02" db="EMBL/GenBank/DDBJ databases">
        <title>Genome sequence of Parvularcula flava strain NH6-79.</title>
        <authorList>
            <person name="Abdul Karim M.H."/>
            <person name="Lam M.Q."/>
            <person name="Chen S.J."/>
            <person name="Yahya A."/>
            <person name="Shahir S."/>
            <person name="Shamsir M.S."/>
            <person name="Chong C.S."/>
        </authorList>
    </citation>
    <scope>NUCLEOTIDE SEQUENCE [LARGE SCALE GENOMIC DNA]</scope>
    <source>
        <strain evidence="3 5">NH6-79</strain>
    </source>
</reference>
<keyword evidence="2" id="KW-0489">Methyltransferase</keyword>
<accession>A0A8J3ER60</accession>
<dbReference type="InterPro" id="IPR013216">
    <property type="entry name" value="Methyltransf_11"/>
</dbReference>
<organism evidence="2 4">
    <name type="scientific">Aquisalinus luteolus</name>
    <dbReference type="NCBI Taxonomy" id="1566827"/>
    <lineage>
        <taxon>Bacteria</taxon>
        <taxon>Pseudomonadati</taxon>
        <taxon>Pseudomonadota</taxon>
        <taxon>Alphaproteobacteria</taxon>
        <taxon>Parvularculales</taxon>
        <taxon>Parvularculaceae</taxon>
        <taxon>Aquisalinus</taxon>
    </lineage>
</organism>
<dbReference type="PANTHER" id="PTHR43861:SF1">
    <property type="entry name" value="TRANS-ACONITATE 2-METHYLTRANSFERASE"/>
    <property type="match status" value="1"/>
</dbReference>
<name>A0A8J3ER60_9PROT</name>
<dbReference type="InterPro" id="IPR029063">
    <property type="entry name" value="SAM-dependent_MTases_sf"/>
</dbReference>
<dbReference type="PANTHER" id="PTHR43861">
    <property type="entry name" value="TRANS-ACONITATE 2-METHYLTRANSFERASE-RELATED"/>
    <property type="match status" value="1"/>
</dbReference>
<evidence type="ECO:0000313" key="2">
    <source>
        <dbReference type="EMBL" id="GGH98027.1"/>
    </source>
</evidence>
<feature type="domain" description="Methyltransferase type 11" evidence="1">
    <location>
        <begin position="51"/>
        <end position="146"/>
    </location>
</feature>
<dbReference type="GO" id="GO:0008757">
    <property type="term" value="F:S-adenosylmethionine-dependent methyltransferase activity"/>
    <property type="evidence" value="ECO:0007669"/>
    <property type="project" value="InterPro"/>
</dbReference>
<evidence type="ECO:0000259" key="1">
    <source>
        <dbReference type="Pfam" id="PF08241"/>
    </source>
</evidence>
<dbReference type="SUPFAM" id="SSF53335">
    <property type="entry name" value="S-adenosyl-L-methionine-dependent methyltransferases"/>
    <property type="match status" value="1"/>
</dbReference>
<sequence>MSTDDQPVAFEAYEALASAYSAIAATKAENGHMEHPAMRAQIGDVSGLKVLDAGCGPGFLLRYLLDQGAGEVVGFDISPAMINEARKRVGDKVALHVADMAKPLDFLPGRCCDLIVSSLAIDYIRDWSVPLAEFRRVLVKGGRLVFSVQHPTAAWEWYGPPTAYGVHLCKAVWKGFTENPVTVPDHYRSFAEMMNPLIAAGFRLNQIKDVEPAPELREIDPRKYKKFSREPSFMIIDAEVV</sequence>
<keyword evidence="5" id="KW-1185">Reference proteome</keyword>
<dbReference type="Pfam" id="PF08241">
    <property type="entry name" value="Methyltransf_11"/>
    <property type="match status" value="1"/>
</dbReference>
<comment type="caution">
    <text evidence="2">The sequence shown here is derived from an EMBL/GenBank/DDBJ whole genome shotgun (WGS) entry which is preliminary data.</text>
</comment>
<evidence type="ECO:0000313" key="5">
    <source>
        <dbReference type="Proteomes" id="UP000818603"/>
    </source>
</evidence>
<protein>
    <submittedName>
        <fullName evidence="2 3">SAM-dependent methyltransferase</fullName>
    </submittedName>
</protein>
<dbReference type="EMBL" id="BMGZ01000002">
    <property type="protein sequence ID" value="GGH98027.1"/>
    <property type="molecule type" value="Genomic_DNA"/>
</dbReference>
<dbReference type="Proteomes" id="UP000621856">
    <property type="component" value="Unassembled WGS sequence"/>
</dbReference>
<proteinExistence type="predicted"/>
<dbReference type="Gene3D" id="3.40.50.150">
    <property type="entry name" value="Vaccinia Virus protein VP39"/>
    <property type="match status" value="1"/>
</dbReference>
<evidence type="ECO:0000313" key="3">
    <source>
        <dbReference type="EMBL" id="NHK28287.1"/>
    </source>
</evidence>
<gene>
    <name evidence="3" type="ORF">FF098_010255</name>
    <name evidence="2" type="ORF">GCM10011355_20650</name>
</gene>
<evidence type="ECO:0000313" key="4">
    <source>
        <dbReference type="Proteomes" id="UP000621856"/>
    </source>
</evidence>
<reference evidence="2" key="3">
    <citation type="submission" date="2020-09" db="EMBL/GenBank/DDBJ databases">
        <authorList>
            <person name="Sun Q."/>
            <person name="Zhou Y."/>
        </authorList>
    </citation>
    <scope>NUCLEOTIDE SEQUENCE</scope>
    <source>
        <strain evidence="2">CGMCC 1.14984</strain>
    </source>
</reference>
<dbReference type="GO" id="GO:0032259">
    <property type="term" value="P:methylation"/>
    <property type="evidence" value="ECO:0007669"/>
    <property type="project" value="UniProtKB-KW"/>
</dbReference>
<dbReference type="RefSeq" id="WP_155140161.1">
    <property type="nucleotide sequence ID" value="NZ_BMGZ01000002.1"/>
</dbReference>
<reference evidence="2" key="1">
    <citation type="journal article" date="2014" name="Int. J. Syst. Evol. Microbiol.">
        <title>Complete genome sequence of Corynebacterium casei LMG S-19264T (=DSM 44701T), isolated from a smear-ripened cheese.</title>
        <authorList>
            <consortium name="US DOE Joint Genome Institute (JGI-PGF)"/>
            <person name="Walter F."/>
            <person name="Albersmeier A."/>
            <person name="Kalinowski J."/>
            <person name="Ruckert C."/>
        </authorList>
    </citation>
    <scope>NUCLEOTIDE SEQUENCE</scope>
    <source>
        <strain evidence="2">CGMCC 1.14984</strain>
    </source>
</reference>
<dbReference type="EMBL" id="VCJR02000002">
    <property type="protein sequence ID" value="NHK28287.1"/>
    <property type="molecule type" value="Genomic_DNA"/>
</dbReference>
<dbReference type="AlphaFoldDB" id="A0A8J3ER60"/>
<dbReference type="Proteomes" id="UP000818603">
    <property type="component" value="Unassembled WGS sequence"/>
</dbReference>